<sequence length="215" mass="22878">MATTYERQQYTTTTNTQPHYRQEHAGDRFGYPQHQYGQQGQYQQGQYQQGPSTSKVMAIMALLPVTGILLGLSGITLVGTVIGLAVATPLFVIFSPVIVPAILTIGLAVTGFLTSGTFGLTGLSSLSYLFNMLRQSTISVPDQMDYVKGKLQDVGEYTGQKTKDLGQKIQHTAHEMGDQGQGQGQIQAGVHGQVGVGVGAGGKEGRKGGKDGDRT</sequence>
<evidence type="ECO:0000313" key="11">
    <source>
        <dbReference type="Proteomes" id="UP001229421"/>
    </source>
</evidence>
<feature type="transmembrane region" description="Helical" evidence="9">
    <location>
        <begin position="97"/>
        <end position="130"/>
    </location>
</feature>
<accession>A0AAD8LDJ3</accession>
<keyword evidence="3 7" id="KW-0551">Lipid droplet</keyword>
<evidence type="ECO:0000256" key="9">
    <source>
        <dbReference type="SAM" id="Phobius"/>
    </source>
</evidence>
<gene>
    <name evidence="10" type="ORF">QVD17_04630</name>
</gene>
<comment type="caution">
    <text evidence="10">The sequence shown here is derived from an EMBL/GenBank/DDBJ whole genome shotgun (WGS) entry which is preliminary data.</text>
</comment>
<evidence type="ECO:0000256" key="5">
    <source>
        <dbReference type="ARBA" id="ARBA00022989"/>
    </source>
</evidence>
<dbReference type="PANTHER" id="PTHR33203:SF44">
    <property type="entry name" value="OLEOSIN 20.3 KDA"/>
    <property type="match status" value="1"/>
</dbReference>
<keyword evidence="11" id="KW-1185">Reference proteome</keyword>
<keyword evidence="4 9" id="KW-0812">Transmembrane</keyword>
<feature type="region of interest" description="Disordered" evidence="8">
    <location>
        <begin position="1"/>
        <end position="24"/>
    </location>
</feature>
<comment type="function">
    <text evidence="1">May have a structural role to stabilize the lipid body during desiccation of the seed by preventing coalescence of the oil. Probably interacts with both lipid and phospholipid moieties of lipid bodies. May also provide recognition signals for specific lipase anchorage in lipolysis during seedling growth.</text>
</comment>
<proteinExistence type="inferred from homology"/>
<dbReference type="PROSITE" id="PS00811">
    <property type="entry name" value="OLEOSINS"/>
    <property type="match status" value="1"/>
</dbReference>
<comment type="subcellular location">
    <subcellularLocation>
        <location evidence="7">Lipid droplet</location>
    </subcellularLocation>
    <subcellularLocation>
        <location evidence="7">Membrane</location>
        <topology evidence="7">Multi-pass membrane protein</topology>
    </subcellularLocation>
</comment>
<feature type="compositionally biased region" description="Low complexity" evidence="8">
    <location>
        <begin position="1"/>
        <end position="19"/>
    </location>
</feature>
<evidence type="ECO:0000256" key="7">
    <source>
        <dbReference type="RuleBase" id="RU000540"/>
    </source>
</evidence>
<evidence type="ECO:0000256" key="6">
    <source>
        <dbReference type="ARBA" id="ARBA00023136"/>
    </source>
</evidence>
<reference evidence="10" key="1">
    <citation type="journal article" date="2023" name="bioRxiv">
        <title>Improved chromosome-level genome assembly for marigold (Tagetes erecta).</title>
        <authorList>
            <person name="Jiang F."/>
            <person name="Yuan L."/>
            <person name="Wang S."/>
            <person name="Wang H."/>
            <person name="Xu D."/>
            <person name="Wang A."/>
            <person name="Fan W."/>
        </authorList>
    </citation>
    <scope>NUCLEOTIDE SEQUENCE</scope>
    <source>
        <strain evidence="10">WSJ</strain>
        <tissue evidence="10">Leaf</tissue>
    </source>
</reference>
<dbReference type="EMBL" id="JAUHHV010000001">
    <property type="protein sequence ID" value="KAK1438819.1"/>
    <property type="molecule type" value="Genomic_DNA"/>
</dbReference>
<dbReference type="PANTHER" id="PTHR33203">
    <property type="entry name" value="OLEOSIN"/>
    <property type="match status" value="1"/>
</dbReference>
<dbReference type="GO" id="GO:0019915">
    <property type="term" value="P:lipid storage"/>
    <property type="evidence" value="ECO:0007669"/>
    <property type="project" value="TreeGrafter"/>
</dbReference>
<evidence type="ECO:0000256" key="8">
    <source>
        <dbReference type="SAM" id="MobiDB-lite"/>
    </source>
</evidence>
<comment type="similarity">
    <text evidence="2 7">Belongs to the oleosin family.</text>
</comment>
<evidence type="ECO:0000256" key="1">
    <source>
        <dbReference type="ARBA" id="ARBA00002582"/>
    </source>
</evidence>
<keyword evidence="5 9" id="KW-1133">Transmembrane helix</keyword>
<dbReference type="GO" id="GO:0016020">
    <property type="term" value="C:membrane"/>
    <property type="evidence" value="ECO:0007669"/>
    <property type="project" value="UniProtKB-SubCell"/>
</dbReference>
<organism evidence="10 11">
    <name type="scientific">Tagetes erecta</name>
    <name type="common">African marigold</name>
    <dbReference type="NCBI Taxonomy" id="13708"/>
    <lineage>
        <taxon>Eukaryota</taxon>
        <taxon>Viridiplantae</taxon>
        <taxon>Streptophyta</taxon>
        <taxon>Embryophyta</taxon>
        <taxon>Tracheophyta</taxon>
        <taxon>Spermatophyta</taxon>
        <taxon>Magnoliopsida</taxon>
        <taxon>eudicotyledons</taxon>
        <taxon>Gunneridae</taxon>
        <taxon>Pentapetalae</taxon>
        <taxon>asterids</taxon>
        <taxon>campanulids</taxon>
        <taxon>Asterales</taxon>
        <taxon>Asteraceae</taxon>
        <taxon>Asteroideae</taxon>
        <taxon>Heliantheae alliance</taxon>
        <taxon>Tageteae</taxon>
        <taxon>Tagetes</taxon>
    </lineage>
</organism>
<dbReference type="GO" id="GO:0050826">
    <property type="term" value="P:response to freezing"/>
    <property type="evidence" value="ECO:0007669"/>
    <property type="project" value="TreeGrafter"/>
</dbReference>
<dbReference type="Pfam" id="PF01277">
    <property type="entry name" value="Oleosin"/>
    <property type="match status" value="1"/>
</dbReference>
<evidence type="ECO:0000256" key="4">
    <source>
        <dbReference type="ARBA" id="ARBA00022692"/>
    </source>
</evidence>
<keyword evidence="6 9" id="KW-0472">Membrane</keyword>
<dbReference type="GO" id="GO:0010344">
    <property type="term" value="P:seed oilbody biogenesis"/>
    <property type="evidence" value="ECO:0007669"/>
    <property type="project" value="TreeGrafter"/>
</dbReference>
<evidence type="ECO:0000256" key="3">
    <source>
        <dbReference type="ARBA" id="ARBA00022677"/>
    </source>
</evidence>
<protein>
    <recommendedName>
        <fullName evidence="7">Oleosin</fullName>
    </recommendedName>
</protein>
<evidence type="ECO:0000256" key="2">
    <source>
        <dbReference type="ARBA" id="ARBA00010858"/>
    </source>
</evidence>
<evidence type="ECO:0000313" key="10">
    <source>
        <dbReference type="EMBL" id="KAK1438819.1"/>
    </source>
</evidence>
<dbReference type="AlphaFoldDB" id="A0AAD8LDJ3"/>
<dbReference type="Proteomes" id="UP001229421">
    <property type="component" value="Unassembled WGS sequence"/>
</dbReference>
<name>A0AAD8LDJ3_TARER</name>
<dbReference type="InterPro" id="IPR000136">
    <property type="entry name" value="Oleosin"/>
</dbReference>
<feature type="transmembrane region" description="Helical" evidence="9">
    <location>
        <begin position="56"/>
        <end position="85"/>
    </location>
</feature>
<dbReference type="GO" id="GO:0012511">
    <property type="term" value="C:monolayer-surrounded lipid storage body"/>
    <property type="evidence" value="ECO:0007669"/>
    <property type="project" value="InterPro"/>
</dbReference>